<organism evidence="5 6">
    <name type="scientific">Brevibacterium daeguense</name>
    <dbReference type="NCBI Taxonomy" id="909936"/>
    <lineage>
        <taxon>Bacteria</taxon>
        <taxon>Bacillati</taxon>
        <taxon>Actinomycetota</taxon>
        <taxon>Actinomycetes</taxon>
        <taxon>Micrococcales</taxon>
        <taxon>Brevibacteriaceae</taxon>
        <taxon>Brevibacterium</taxon>
    </lineage>
</organism>
<dbReference type="InterPro" id="IPR042070">
    <property type="entry name" value="PucR_C-HTH_sf"/>
</dbReference>
<reference evidence="6" key="1">
    <citation type="journal article" date="2019" name="Int. J. Syst. Evol. Microbiol.">
        <title>The Global Catalogue of Microorganisms (GCM) 10K type strain sequencing project: providing services to taxonomists for standard genome sequencing and annotation.</title>
        <authorList>
            <consortium name="The Broad Institute Genomics Platform"/>
            <consortium name="The Broad Institute Genome Sequencing Center for Infectious Disease"/>
            <person name="Wu L."/>
            <person name="Ma J."/>
        </authorList>
    </citation>
    <scope>NUCLEOTIDE SEQUENCE [LARGE SCALE GENOMIC DNA]</scope>
    <source>
        <strain evidence="6">JCM 17458</strain>
    </source>
</reference>
<dbReference type="EMBL" id="BAABAZ010000004">
    <property type="protein sequence ID" value="GAA4283249.1"/>
    <property type="molecule type" value="Genomic_DNA"/>
</dbReference>
<dbReference type="InterPro" id="IPR041522">
    <property type="entry name" value="CdaR_GGDEF"/>
</dbReference>
<feature type="domain" description="Purine catabolism PurC-like" evidence="2">
    <location>
        <begin position="47"/>
        <end position="166"/>
    </location>
</feature>
<comment type="similarity">
    <text evidence="1">Belongs to the CdaR family.</text>
</comment>
<dbReference type="Pfam" id="PF17853">
    <property type="entry name" value="GGDEF_2"/>
    <property type="match status" value="1"/>
</dbReference>
<dbReference type="Pfam" id="PF13556">
    <property type="entry name" value="HTH_30"/>
    <property type="match status" value="1"/>
</dbReference>
<proteinExistence type="inferred from homology"/>
<gene>
    <name evidence="5" type="ORF">GCM10022261_07800</name>
</gene>
<comment type="caution">
    <text evidence="5">The sequence shown here is derived from an EMBL/GenBank/DDBJ whole genome shotgun (WGS) entry which is preliminary data.</text>
</comment>
<evidence type="ECO:0000313" key="5">
    <source>
        <dbReference type="EMBL" id="GAA4283249.1"/>
    </source>
</evidence>
<evidence type="ECO:0000259" key="4">
    <source>
        <dbReference type="Pfam" id="PF17853"/>
    </source>
</evidence>
<dbReference type="InterPro" id="IPR025736">
    <property type="entry name" value="PucR_C-HTH_dom"/>
</dbReference>
<evidence type="ECO:0000259" key="2">
    <source>
        <dbReference type="Pfam" id="PF07905"/>
    </source>
</evidence>
<dbReference type="PANTHER" id="PTHR33744:SF1">
    <property type="entry name" value="DNA-BINDING TRANSCRIPTIONAL ACTIVATOR ADER"/>
    <property type="match status" value="1"/>
</dbReference>
<evidence type="ECO:0000259" key="3">
    <source>
        <dbReference type="Pfam" id="PF13556"/>
    </source>
</evidence>
<sequence>MVHFTMLGRGYRVLDMVRVADNEQYDRQDLPSTGARPALGDAISMSEVLRVPSLLGAEVLAGSSGMGRSVLLVNVMEVPDILPWVRPQEMLLTTGYPLPQEEAGLVGLIHDLADRELAGIAIKSGRYLDSVPHAVRQAADQRGFPVIELPATAAFDRIINDVVARILNRRADVLKRAEHVLGELVSGVVTGGDLTQICRGLLSRIGDAALVTTADGRVLAECGAGRFAEELDVLRELDCFDRSGRFLVEAEPTHISRHGGDGMHWLSVGVHGGTRDIGRLVLFGRQPMGAEDAHLAEQAAAAAALVITKQQAVQAVESKYQADFLHDILRGRAGTRRDILSHAQSLGWDLDRPLLVVVAEANHGAGPGEDEIPGEEVRSLQERFATAWTNTVRRHDPQAAVVWSSDEVIAVFGIDPQARQDEALALVEGFARAVRGLGGGGRRTFSTGISRTLDDVLRLPEAYEEARKAVEVGRRMDGNQSVRHFDSLGVFRLLSLIPDTQELYAFAVETLGVLATDDKPEYADLRRTLAVLLEHNLNVAETARALHFHYNSLRYRISKLERMLGPFTRDAQRRFAITLALHALQLTDR</sequence>
<keyword evidence="6" id="KW-1185">Reference proteome</keyword>
<dbReference type="PANTHER" id="PTHR33744">
    <property type="entry name" value="CARBOHYDRATE DIACID REGULATOR"/>
    <property type="match status" value="1"/>
</dbReference>
<name>A0ABP8EH31_9MICO</name>
<evidence type="ECO:0000256" key="1">
    <source>
        <dbReference type="ARBA" id="ARBA00006754"/>
    </source>
</evidence>
<evidence type="ECO:0000313" key="6">
    <source>
        <dbReference type="Proteomes" id="UP001501586"/>
    </source>
</evidence>
<accession>A0ABP8EH31</accession>
<dbReference type="InterPro" id="IPR012914">
    <property type="entry name" value="PucR_dom"/>
</dbReference>
<dbReference type="Proteomes" id="UP001501586">
    <property type="component" value="Unassembled WGS sequence"/>
</dbReference>
<feature type="domain" description="CdaR GGDEF-like" evidence="4">
    <location>
        <begin position="335"/>
        <end position="472"/>
    </location>
</feature>
<feature type="domain" description="PucR C-terminal helix-turn-helix" evidence="3">
    <location>
        <begin position="525"/>
        <end position="583"/>
    </location>
</feature>
<dbReference type="Pfam" id="PF07905">
    <property type="entry name" value="PucR"/>
    <property type="match status" value="1"/>
</dbReference>
<dbReference type="InterPro" id="IPR051448">
    <property type="entry name" value="CdaR-like_regulators"/>
</dbReference>
<protein>
    <submittedName>
        <fullName evidence="5">PucR family transcriptional regulator</fullName>
    </submittedName>
</protein>
<dbReference type="Gene3D" id="1.10.10.2840">
    <property type="entry name" value="PucR C-terminal helix-turn-helix domain"/>
    <property type="match status" value="1"/>
</dbReference>